<dbReference type="PRINTS" id="PR00455">
    <property type="entry name" value="HTHTETR"/>
</dbReference>
<accession>A0A4Q8AE65</accession>
<dbReference type="Proteomes" id="UP000292685">
    <property type="component" value="Unassembled WGS sequence"/>
</dbReference>
<evidence type="ECO:0000313" key="5">
    <source>
        <dbReference type="Proteomes" id="UP000292685"/>
    </source>
</evidence>
<dbReference type="GO" id="GO:0006355">
    <property type="term" value="P:regulation of DNA-templated transcription"/>
    <property type="evidence" value="ECO:0007669"/>
    <property type="project" value="UniProtKB-ARBA"/>
</dbReference>
<dbReference type="InterPro" id="IPR009057">
    <property type="entry name" value="Homeodomain-like_sf"/>
</dbReference>
<gene>
    <name evidence="4" type="ORF">EV380_1669</name>
</gene>
<comment type="caution">
    <text evidence="4">The sequence shown here is derived from an EMBL/GenBank/DDBJ whole genome shotgun (WGS) entry which is preliminary data.</text>
</comment>
<dbReference type="GO" id="GO:0003677">
    <property type="term" value="F:DNA binding"/>
    <property type="evidence" value="ECO:0007669"/>
    <property type="project" value="UniProtKB-UniRule"/>
</dbReference>
<feature type="DNA-binding region" description="H-T-H motif" evidence="2">
    <location>
        <begin position="29"/>
        <end position="48"/>
    </location>
</feature>
<dbReference type="SUPFAM" id="SSF46689">
    <property type="entry name" value="Homeodomain-like"/>
    <property type="match status" value="1"/>
</dbReference>
<dbReference type="OrthoDB" id="4726108at2"/>
<reference evidence="4 5" key="1">
    <citation type="submission" date="2019-02" db="EMBL/GenBank/DDBJ databases">
        <title>Sequencing the genomes of 1000 actinobacteria strains.</title>
        <authorList>
            <person name="Klenk H.-P."/>
        </authorList>
    </citation>
    <scope>NUCLEOTIDE SEQUENCE [LARGE SCALE GENOMIC DNA]</scope>
    <source>
        <strain evidence="4 5">DSM 17364</strain>
    </source>
</reference>
<dbReference type="Gene3D" id="1.10.357.10">
    <property type="entry name" value="Tetracycline Repressor, domain 2"/>
    <property type="match status" value="1"/>
</dbReference>
<evidence type="ECO:0000256" key="1">
    <source>
        <dbReference type="ARBA" id="ARBA00023125"/>
    </source>
</evidence>
<dbReference type="InterPro" id="IPR041467">
    <property type="entry name" value="Sco4008_C"/>
</dbReference>
<dbReference type="EMBL" id="SHLA01000001">
    <property type="protein sequence ID" value="RZU62081.1"/>
    <property type="molecule type" value="Genomic_DNA"/>
</dbReference>
<dbReference type="PANTHER" id="PTHR30328:SF54">
    <property type="entry name" value="HTH-TYPE TRANSCRIPTIONAL REPRESSOR SCO4008"/>
    <property type="match status" value="1"/>
</dbReference>
<organism evidence="4 5">
    <name type="scientific">Zhihengliuella halotolerans</name>
    <dbReference type="NCBI Taxonomy" id="370736"/>
    <lineage>
        <taxon>Bacteria</taxon>
        <taxon>Bacillati</taxon>
        <taxon>Actinomycetota</taxon>
        <taxon>Actinomycetes</taxon>
        <taxon>Micrococcales</taxon>
        <taxon>Micrococcaceae</taxon>
        <taxon>Zhihengliuella</taxon>
    </lineage>
</organism>
<dbReference type="Pfam" id="PF17926">
    <property type="entry name" value="TetR_C_21"/>
    <property type="match status" value="1"/>
</dbReference>
<feature type="domain" description="HTH tetR-type" evidence="3">
    <location>
        <begin position="6"/>
        <end position="66"/>
    </location>
</feature>
<protein>
    <submittedName>
        <fullName evidence="4">TetR family transcriptional regulator</fullName>
    </submittedName>
</protein>
<dbReference type="PANTHER" id="PTHR30328">
    <property type="entry name" value="TRANSCRIPTIONAL REPRESSOR"/>
    <property type="match status" value="1"/>
</dbReference>
<keyword evidence="5" id="KW-1185">Reference proteome</keyword>
<dbReference type="AlphaFoldDB" id="A0A4Q8AE65"/>
<proteinExistence type="predicted"/>
<keyword evidence="1 2" id="KW-0238">DNA-binding</keyword>
<name>A0A4Q8AE65_9MICC</name>
<dbReference type="InterPro" id="IPR001647">
    <property type="entry name" value="HTH_TetR"/>
</dbReference>
<dbReference type="Pfam" id="PF00440">
    <property type="entry name" value="TetR_N"/>
    <property type="match status" value="1"/>
</dbReference>
<evidence type="ECO:0000313" key="4">
    <source>
        <dbReference type="EMBL" id="RZU62081.1"/>
    </source>
</evidence>
<evidence type="ECO:0000259" key="3">
    <source>
        <dbReference type="PROSITE" id="PS50977"/>
    </source>
</evidence>
<dbReference type="PROSITE" id="PS50977">
    <property type="entry name" value="HTH_TETR_2"/>
    <property type="match status" value="1"/>
</dbReference>
<evidence type="ECO:0000256" key="2">
    <source>
        <dbReference type="PROSITE-ProRule" id="PRU00335"/>
    </source>
</evidence>
<dbReference type="RefSeq" id="WP_130450626.1">
    <property type="nucleotide sequence ID" value="NZ_SHLA01000001.1"/>
</dbReference>
<sequence>MPWDTEATRRKLLDAATAQFARVGLAGARVDSIAREAGVNKERIYQYFGDKSGLFAAVLATEVEHLLEGISVAGNGASALGHVAGALHDRVAMRPHLARLLAWESLELSEPVSAESRAEGCAAMVTALADALPHHDRAHAGELLLSLISLVLADRCLPHVTALVAPGSTTSSRRAAVVAQARALAATGS</sequence>
<dbReference type="InterPro" id="IPR050109">
    <property type="entry name" value="HTH-type_TetR-like_transc_reg"/>
</dbReference>